<proteinExistence type="predicted"/>
<dbReference type="Proteomes" id="UP000590225">
    <property type="component" value="Unassembled WGS sequence"/>
</dbReference>
<comment type="caution">
    <text evidence="2">The sequence shown here is derived from an EMBL/GenBank/DDBJ whole genome shotgun (WGS) entry which is preliminary data.</text>
</comment>
<reference evidence="2 3" key="1">
    <citation type="submission" date="2020-07" db="EMBL/GenBank/DDBJ databases">
        <title>Above-ground endophytic microbial communities from plants in different locations in the United States.</title>
        <authorList>
            <person name="Frank C."/>
        </authorList>
    </citation>
    <scope>NUCLEOTIDE SEQUENCE [LARGE SCALE GENOMIC DNA]</scope>
    <source>
        <strain evidence="2 3">WPL5_2</strain>
    </source>
</reference>
<accession>A0AAW3T3V0</accession>
<protein>
    <submittedName>
        <fullName evidence="2">Uncharacterized protein</fullName>
    </submittedName>
</protein>
<dbReference type="EMBL" id="JACGXP010000001">
    <property type="protein sequence ID" value="MBA8989267.1"/>
    <property type="molecule type" value="Genomic_DNA"/>
</dbReference>
<name>A0AAW3T3V0_9MICO</name>
<feature type="region of interest" description="Disordered" evidence="1">
    <location>
        <begin position="1"/>
        <end position="27"/>
    </location>
</feature>
<evidence type="ECO:0000256" key="1">
    <source>
        <dbReference type="SAM" id="MobiDB-lite"/>
    </source>
</evidence>
<organism evidence="2 3">
    <name type="scientific">Curtobacterium pusillum</name>
    <dbReference type="NCBI Taxonomy" id="69373"/>
    <lineage>
        <taxon>Bacteria</taxon>
        <taxon>Bacillati</taxon>
        <taxon>Actinomycetota</taxon>
        <taxon>Actinomycetes</taxon>
        <taxon>Micrococcales</taxon>
        <taxon>Microbacteriaceae</taxon>
        <taxon>Curtobacterium</taxon>
    </lineage>
</organism>
<dbReference type="AlphaFoldDB" id="A0AAW3T3V0"/>
<evidence type="ECO:0000313" key="2">
    <source>
        <dbReference type="EMBL" id="MBA8989267.1"/>
    </source>
</evidence>
<sequence length="27" mass="2856">MVSSRTSRCCGCEKSNTTTPRAAPALQ</sequence>
<evidence type="ECO:0000313" key="3">
    <source>
        <dbReference type="Proteomes" id="UP000590225"/>
    </source>
</evidence>
<gene>
    <name evidence="2" type="ORF">FHW23_000499</name>
</gene>